<protein>
    <submittedName>
        <fullName evidence="3">Nicotinamidase-related amidase</fullName>
    </submittedName>
</protein>
<dbReference type="Pfam" id="PF00857">
    <property type="entry name" value="Isochorismatase"/>
    <property type="match status" value="1"/>
</dbReference>
<dbReference type="EMBL" id="FNAV01000007">
    <property type="protein sequence ID" value="SDE75982.1"/>
    <property type="molecule type" value="Genomic_DNA"/>
</dbReference>
<dbReference type="CDD" id="cd00431">
    <property type="entry name" value="cysteine_hydrolases"/>
    <property type="match status" value="1"/>
</dbReference>
<keyword evidence="1" id="KW-0378">Hydrolase</keyword>
<organism evidence="3 4">
    <name type="scientific">Salipiger thiooxidans</name>
    <dbReference type="NCBI Taxonomy" id="282683"/>
    <lineage>
        <taxon>Bacteria</taxon>
        <taxon>Pseudomonadati</taxon>
        <taxon>Pseudomonadota</taxon>
        <taxon>Alphaproteobacteria</taxon>
        <taxon>Rhodobacterales</taxon>
        <taxon>Roseobacteraceae</taxon>
        <taxon>Salipiger</taxon>
    </lineage>
</organism>
<name>A0A1G7FJB7_9RHOB</name>
<reference evidence="4" key="1">
    <citation type="submission" date="2016-10" db="EMBL/GenBank/DDBJ databases">
        <authorList>
            <person name="Varghese N."/>
            <person name="Submissions S."/>
        </authorList>
    </citation>
    <scope>NUCLEOTIDE SEQUENCE [LARGE SCALE GENOMIC DNA]</scope>
    <source>
        <strain evidence="4">DSM 10146</strain>
    </source>
</reference>
<dbReference type="Gene3D" id="3.40.50.850">
    <property type="entry name" value="Isochorismatase-like"/>
    <property type="match status" value="1"/>
</dbReference>
<proteinExistence type="predicted"/>
<dbReference type="InterPro" id="IPR050272">
    <property type="entry name" value="Isochorismatase-like_hydrls"/>
</dbReference>
<keyword evidence="4" id="KW-1185">Reference proteome</keyword>
<sequence length="236" mass="24722">MTGKIWDDFITERDRKVFAAAGYGVRGTLPARPALLLVGFNQGNLDTIPSAQAALDAVRPLVTAARAQGLPVIHATGATRPDAWDRPQEDGRAAGADPLAETALAEALQPAPTDIVIRRQAPSAFFDSDLMSLLNLLGADGIVIAGGATAGAMRATVIDAFSLNLRVAIAEDACFDAWEASHAMALCDLQAKYADPLSAAGLADWVATLPGDMFALPKGCADKRLDLMPAYGKIPR</sequence>
<gene>
    <name evidence="3" type="ORF">SAMN04488105_107111</name>
</gene>
<dbReference type="RefSeq" id="WP_089959369.1">
    <property type="nucleotide sequence ID" value="NZ_FNAV01000007.1"/>
</dbReference>
<dbReference type="Proteomes" id="UP000198994">
    <property type="component" value="Unassembled WGS sequence"/>
</dbReference>
<dbReference type="InterPro" id="IPR000868">
    <property type="entry name" value="Isochorismatase-like_dom"/>
</dbReference>
<dbReference type="STRING" id="282683.SAMN04488105_107111"/>
<dbReference type="InterPro" id="IPR036380">
    <property type="entry name" value="Isochorismatase-like_sf"/>
</dbReference>
<evidence type="ECO:0000313" key="4">
    <source>
        <dbReference type="Proteomes" id="UP000198994"/>
    </source>
</evidence>
<accession>A0A1G7FJB7</accession>
<evidence type="ECO:0000313" key="3">
    <source>
        <dbReference type="EMBL" id="SDE75982.1"/>
    </source>
</evidence>
<evidence type="ECO:0000256" key="1">
    <source>
        <dbReference type="ARBA" id="ARBA00022801"/>
    </source>
</evidence>
<dbReference type="AlphaFoldDB" id="A0A1G7FJB7"/>
<dbReference type="SUPFAM" id="SSF52499">
    <property type="entry name" value="Isochorismatase-like hydrolases"/>
    <property type="match status" value="1"/>
</dbReference>
<dbReference type="OrthoDB" id="7500697at2"/>
<feature type="domain" description="Isochorismatase-like" evidence="2">
    <location>
        <begin position="34"/>
        <end position="199"/>
    </location>
</feature>
<dbReference type="PANTHER" id="PTHR43540:SF1">
    <property type="entry name" value="ISOCHORISMATASE HYDROLASE"/>
    <property type="match status" value="1"/>
</dbReference>
<dbReference type="PANTHER" id="PTHR43540">
    <property type="entry name" value="PEROXYUREIDOACRYLATE/UREIDOACRYLATE AMIDOHYDROLASE-RELATED"/>
    <property type="match status" value="1"/>
</dbReference>
<evidence type="ECO:0000259" key="2">
    <source>
        <dbReference type="Pfam" id="PF00857"/>
    </source>
</evidence>
<dbReference type="GO" id="GO:0016787">
    <property type="term" value="F:hydrolase activity"/>
    <property type="evidence" value="ECO:0007669"/>
    <property type="project" value="UniProtKB-KW"/>
</dbReference>